<dbReference type="AlphaFoldDB" id="C6LJL0"/>
<accession>C6LJL0</accession>
<organism evidence="1 2">
    <name type="scientific">Marvinbryantia formatexigens DSM 14469</name>
    <dbReference type="NCBI Taxonomy" id="478749"/>
    <lineage>
        <taxon>Bacteria</taxon>
        <taxon>Bacillati</taxon>
        <taxon>Bacillota</taxon>
        <taxon>Clostridia</taxon>
        <taxon>Lachnospirales</taxon>
        <taxon>Lachnospiraceae</taxon>
        <taxon>Marvinbryantia</taxon>
    </lineage>
</organism>
<keyword evidence="2" id="KW-1185">Reference proteome</keyword>
<name>C6LJL0_9FIRM</name>
<protein>
    <submittedName>
        <fullName evidence="1">Uncharacterized protein</fullName>
    </submittedName>
</protein>
<evidence type="ECO:0000313" key="2">
    <source>
        <dbReference type="Proteomes" id="UP000005561"/>
    </source>
</evidence>
<reference evidence="1" key="1">
    <citation type="submission" date="2009-07" db="EMBL/GenBank/DDBJ databases">
        <authorList>
            <person name="Weinstock G."/>
            <person name="Sodergren E."/>
            <person name="Clifton S."/>
            <person name="Fulton L."/>
            <person name="Fulton B."/>
            <person name="Courtney L."/>
            <person name="Fronick C."/>
            <person name="Harrison M."/>
            <person name="Strong C."/>
            <person name="Farmer C."/>
            <person name="Delahaunty K."/>
            <person name="Markovic C."/>
            <person name="Hall O."/>
            <person name="Minx P."/>
            <person name="Tomlinson C."/>
            <person name="Mitreva M."/>
            <person name="Nelson J."/>
            <person name="Hou S."/>
            <person name="Wollam A."/>
            <person name="Pepin K.H."/>
            <person name="Johnson M."/>
            <person name="Bhonagiri V."/>
            <person name="Nash W.E."/>
            <person name="Warren W."/>
            <person name="Chinwalla A."/>
            <person name="Mardis E.R."/>
            <person name="Wilson R.K."/>
        </authorList>
    </citation>
    <scope>NUCLEOTIDE SEQUENCE [LARGE SCALE GENOMIC DNA]</scope>
    <source>
        <strain evidence="1">DSM 14469</strain>
    </source>
</reference>
<gene>
    <name evidence="1" type="ORF">BRYFOR_08847</name>
</gene>
<sequence>MDADMRREINLMCNLSEAVYENGRKSGIKRGIRRGRRAEKRRTARAMLEGRYPEEEILRLVEMTSGELESVKREMETT</sequence>
<dbReference type="EMBL" id="ACCL02000021">
    <property type="protein sequence ID" value="EET59133.1"/>
    <property type="molecule type" value="Genomic_DNA"/>
</dbReference>
<proteinExistence type="predicted"/>
<dbReference type="Proteomes" id="UP000005561">
    <property type="component" value="Unassembled WGS sequence"/>
</dbReference>
<evidence type="ECO:0000313" key="1">
    <source>
        <dbReference type="EMBL" id="EET59133.1"/>
    </source>
</evidence>
<comment type="caution">
    <text evidence="1">The sequence shown here is derived from an EMBL/GenBank/DDBJ whole genome shotgun (WGS) entry which is preliminary data.</text>
</comment>